<reference evidence="1 2" key="1">
    <citation type="submission" date="2014-06" db="EMBL/GenBank/DDBJ databases">
        <title>Draft genome sequence of an extremely salt tolerant bacteria Halomonas salina/CIFRI 1.</title>
        <authorList>
            <person name="Behera B.D."/>
            <person name="Meena D.K."/>
            <person name="Das P."/>
            <person name="Maharana J."/>
            <person name="Paria P."/>
            <person name="Sharma A.P."/>
            <person name="Shamsudheen K.V."/>
            <person name="Rijit J."/>
            <person name="Dixit V."/>
            <person name="Verma A."/>
            <person name="Scaria V."/>
            <person name="Sivasubbu S."/>
        </authorList>
    </citation>
    <scope>NUCLEOTIDE SEQUENCE [LARGE SCALE GENOMIC DNA]</scope>
    <source>
        <strain evidence="1 2">CIFRI 1</strain>
    </source>
</reference>
<evidence type="ECO:0000313" key="1">
    <source>
        <dbReference type="EMBL" id="KGE77645.1"/>
    </source>
</evidence>
<dbReference type="EMBL" id="JOKD01000033">
    <property type="protein sequence ID" value="KGE77645.1"/>
    <property type="molecule type" value="Genomic_DNA"/>
</dbReference>
<sequence length="154" mass="17112">MMLSKVIRYGGGGFLVLSALAAMYGVISAQADAPDSIDMQHATEASEAQRQQARGVLSSFLDSCPHVEGVFKHRISEPDVELISPMPYRADRYGWPWEVHISFVVDEDGGIASGHTLDYYAWDDGWVVQKSEGAEFCDKPPEHMKDTYVAFDDH</sequence>
<dbReference type="Proteomes" id="UP000029721">
    <property type="component" value="Unassembled WGS sequence"/>
</dbReference>
<evidence type="ECO:0000313" key="2">
    <source>
        <dbReference type="Proteomes" id="UP000029721"/>
    </source>
</evidence>
<name>A0ABR4WTF6_9GAMM</name>
<proteinExistence type="predicted"/>
<evidence type="ECO:0008006" key="3">
    <source>
        <dbReference type="Google" id="ProtNLM"/>
    </source>
</evidence>
<keyword evidence="2" id="KW-1185">Reference proteome</keyword>
<gene>
    <name evidence="1" type="ORF">FP66_08425</name>
</gene>
<dbReference type="RefSeq" id="WP_035596988.1">
    <property type="nucleotide sequence ID" value="NZ_JOKD01000033.1"/>
</dbReference>
<organism evidence="1 2">
    <name type="scientific">Halomonas salina</name>
    <dbReference type="NCBI Taxonomy" id="42565"/>
    <lineage>
        <taxon>Bacteria</taxon>
        <taxon>Pseudomonadati</taxon>
        <taxon>Pseudomonadota</taxon>
        <taxon>Gammaproteobacteria</taxon>
        <taxon>Oceanospirillales</taxon>
        <taxon>Halomonadaceae</taxon>
        <taxon>Halomonas</taxon>
    </lineage>
</organism>
<comment type="caution">
    <text evidence="1">The sequence shown here is derived from an EMBL/GenBank/DDBJ whole genome shotgun (WGS) entry which is preliminary data.</text>
</comment>
<accession>A0ABR4WTF6</accession>
<protein>
    <recommendedName>
        <fullName evidence="3">Lipoprotein</fullName>
    </recommendedName>
</protein>